<dbReference type="EMBL" id="LGRX02000084">
    <property type="protein sequence ID" value="KAK3289612.1"/>
    <property type="molecule type" value="Genomic_DNA"/>
</dbReference>
<accession>A0AAE0H495</accession>
<proteinExistence type="predicted"/>
<keyword evidence="2" id="KW-1185">Reference proteome</keyword>
<organism evidence="1 2">
    <name type="scientific">Cymbomonas tetramitiformis</name>
    <dbReference type="NCBI Taxonomy" id="36881"/>
    <lineage>
        <taxon>Eukaryota</taxon>
        <taxon>Viridiplantae</taxon>
        <taxon>Chlorophyta</taxon>
        <taxon>Pyramimonadophyceae</taxon>
        <taxon>Pyramimonadales</taxon>
        <taxon>Pyramimonadaceae</taxon>
        <taxon>Cymbomonas</taxon>
    </lineage>
</organism>
<evidence type="ECO:0000313" key="1">
    <source>
        <dbReference type="EMBL" id="KAK3289612.1"/>
    </source>
</evidence>
<reference evidence="1 2" key="1">
    <citation type="journal article" date="2015" name="Genome Biol. Evol.">
        <title>Comparative Genomics of a Bacterivorous Green Alga Reveals Evolutionary Causalities and Consequences of Phago-Mixotrophic Mode of Nutrition.</title>
        <authorList>
            <person name="Burns J.A."/>
            <person name="Paasch A."/>
            <person name="Narechania A."/>
            <person name="Kim E."/>
        </authorList>
    </citation>
    <scope>NUCLEOTIDE SEQUENCE [LARGE SCALE GENOMIC DNA]</scope>
    <source>
        <strain evidence="1 2">PLY_AMNH</strain>
    </source>
</reference>
<sequence>MVSALRTTFVTEDIGFAPLFRLDDATLSIRVEANALLFSTLELLIDPDSLAADWMDLSASTYPADGKRVLLEFARRMIPTGDPFQGQSGMLGIRIVAGVDPHTAIGDFNATLKAARTRATLLDEDVKALFYRTGDI</sequence>
<gene>
    <name evidence="1" type="ORF">CYMTET_2969</name>
</gene>
<evidence type="ECO:0000313" key="2">
    <source>
        <dbReference type="Proteomes" id="UP001190700"/>
    </source>
</evidence>
<name>A0AAE0H495_9CHLO</name>
<dbReference type="Proteomes" id="UP001190700">
    <property type="component" value="Unassembled WGS sequence"/>
</dbReference>
<dbReference type="AlphaFoldDB" id="A0AAE0H495"/>
<comment type="caution">
    <text evidence="1">The sequence shown here is derived from an EMBL/GenBank/DDBJ whole genome shotgun (WGS) entry which is preliminary data.</text>
</comment>
<protein>
    <submittedName>
        <fullName evidence="1">Uncharacterized protein</fullName>
    </submittedName>
</protein>